<gene>
    <name evidence="6" type="ORF">SAMN06296378_0638</name>
</gene>
<feature type="region of interest" description="Disordered" evidence="3">
    <location>
        <begin position="237"/>
        <end position="260"/>
    </location>
</feature>
<name>A0A2C8YTG7_9MICO</name>
<dbReference type="PANTHER" id="PTHR10434">
    <property type="entry name" value="1-ACYL-SN-GLYCEROL-3-PHOSPHATE ACYLTRANSFERASE"/>
    <property type="match status" value="1"/>
</dbReference>
<keyword evidence="4" id="KW-0472">Membrane</keyword>
<dbReference type="GO" id="GO:0006654">
    <property type="term" value="P:phosphatidic acid biosynthetic process"/>
    <property type="evidence" value="ECO:0007669"/>
    <property type="project" value="TreeGrafter"/>
</dbReference>
<keyword evidence="7" id="KW-1185">Reference proteome</keyword>
<evidence type="ECO:0000256" key="4">
    <source>
        <dbReference type="SAM" id="Phobius"/>
    </source>
</evidence>
<evidence type="ECO:0000256" key="2">
    <source>
        <dbReference type="ARBA" id="ARBA00023315"/>
    </source>
</evidence>
<dbReference type="AlphaFoldDB" id="A0A2C8YTG7"/>
<organism evidence="6 7">
    <name type="scientific">Salinibacterium xinjiangense</name>
    <dbReference type="NCBI Taxonomy" id="386302"/>
    <lineage>
        <taxon>Bacteria</taxon>
        <taxon>Bacillati</taxon>
        <taxon>Actinomycetota</taxon>
        <taxon>Actinomycetes</taxon>
        <taxon>Micrococcales</taxon>
        <taxon>Microbacteriaceae</taxon>
        <taxon>Salinibacterium</taxon>
    </lineage>
</organism>
<dbReference type="GO" id="GO:0003841">
    <property type="term" value="F:1-acylglycerol-3-phosphate O-acyltransferase activity"/>
    <property type="evidence" value="ECO:0007669"/>
    <property type="project" value="TreeGrafter"/>
</dbReference>
<keyword evidence="4" id="KW-0812">Transmembrane</keyword>
<protein>
    <submittedName>
        <fullName evidence="6">1-acyl-sn-glycerol-3-phosphate acyltransferases</fullName>
    </submittedName>
</protein>
<keyword evidence="4" id="KW-1133">Transmembrane helix</keyword>
<keyword evidence="1 6" id="KW-0808">Transferase</keyword>
<dbReference type="GO" id="GO:0005886">
    <property type="term" value="C:plasma membrane"/>
    <property type="evidence" value="ECO:0007669"/>
    <property type="project" value="TreeGrafter"/>
</dbReference>
<dbReference type="InterPro" id="IPR002123">
    <property type="entry name" value="Plipid/glycerol_acylTrfase"/>
</dbReference>
<evidence type="ECO:0000256" key="3">
    <source>
        <dbReference type="SAM" id="MobiDB-lite"/>
    </source>
</evidence>
<proteinExistence type="predicted"/>
<dbReference type="SUPFAM" id="SSF69593">
    <property type="entry name" value="Glycerol-3-phosphate (1)-acyltransferase"/>
    <property type="match status" value="1"/>
</dbReference>
<evidence type="ECO:0000313" key="7">
    <source>
        <dbReference type="Proteomes" id="UP000219440"/>
    </source>
</evidence>
<dbReference type="CDD" id="cd07989">
    <property type="entry name" value="LPLAT_AGPAT-like"/>
    <property type="match status" value="1"/>
</dbReference>
<feature type="domain" description="Phospholipid/glycerol acyltransferase" evidence="5">
    <location>
        <begin position="53"/>
        <end position="173"/>
    </location>
</feature>
<feature type="transmembrane region" description="Helical" evidence="4">
    <location>
        <begin position="20"/>
        <end position="37"/>
    </location>
</feature>
<dbReference type="EMBL" id="OCST01000001">
    <property type="protein sequence ID" value="SOE53971.1"/>
    <property type="molecule type" value="Genomic_DNA"/>
</dbReference>
<dbReference type="Proteomes" id="UP000219440">
    <property type="component" value="Unassembled WGS sequence"/>
</dbReference>
<sequence length="260" mass="28276">MTEGVPATAGSTRSTSEKTAIFWLLAGVLIPLMNIVGRYRVRGLENVPEAGPFVVAPNHYSNVDPIVIGIGLWKSGRMPRYFAKASLFRIPIVGAILRKAEQIPVERSGNPRDGAGPLRQAQQIAAAGHAVVIYPEGSLTRDPDGWPMRGKYGAVRTALDAGIPLIPAASWGAHLIMPQSTNRLSLFPRKSVDIVFGEPVDLSEFANRPRDSRVLAEATLKLMTAITALVEGLRNEAAPTQRWNPTEHGQTEIGRFNDKR</sequence>
<dbReference type="Pfam" id="PF01553">
    <property type="entry name" value="Acyltransferase"/>
    <property type="match status" value="1"/>
</dbReference>
<evidence type="ECO:0000313" key="6">
    <source>
        <dbReference type="EMBL" id="SOE53971.1"/>
    </source>
</evidence>
<dbReference type="PANTHER" id="PTHR10434:SF55">
    <property type="entry name" value="POSSIBLE ACYLTRANSFERASE"/>
    <property type="match status" value="1"/>
</dbReference>
<evidence type="ECO:0000256" key="1">
    <source>
        <dbReference type="ARBA" id="ARBA00022679"/>
    </source>
</evidence>
<keyword evidence="2 6" id="KW-0012">Acyltransferase</keyword>
<accession>A0A2C8YTG7</accession>
<evidence type="ECO:0000259" key="5">
    <source>
        <dbReference type="SMART" id="SM00563"/>
    </source>
</evidence>
<dbReference type="SMART" id="SM00563">
    <property type="entry name" value="PlsC"/>
    <property type="match status" value="1"/>
</dbReference>
<reference evidence="6 7" key="1">
    <citation type="submission" date="2017-09" db="EMBL/GenBank/DDBJ databases">
        <authorList>
            <person name="Ehlers B."/>
            <person name="Leendertz F.H."/>
        </authorList>
    </citation>
    <scope>NUCLEOTIDE SEQUENCE [LARGE SCALE GENOMIC DNA]</scope>
    <source>
        <strain evidence="6 7">CGMCC 1.05381</strain>
    </source>
</reference>
<dbReference type="RefSeq" id="WP_229671343.1">
    <property type="nucleotide sequence ID" value="NZ_BMLC01000002.1"/>
</dbReference>